<evidence type="ECO:0000313" key="1">
    <source>
        <dbReference type="EMBL" id="CAK98319.1"/>
    </source>
</evidence>
<reference evidence="2 3" key="2">
    <citation type="submission" date="2019-11" db="EMBL/GenBank/DDBJ databases">
        <title>Whole genome sequencing and comparative genomics analyses of five strains of Spiroplasma citri.</title>
        <authorList>
            <person name="Yokomi R."/>
            <person name="Chen J."/>
            <person name="Rattner R."/>
            <person name="Vidalakis G."/>
        </authorList>
    </citation>
    <scope>NUCLEOTIDE SEQUENCE [LARGE SCALE GENOMIC DNA]</scope>
    <source>
        <strain evidence="2 3">BR12</strain>
    </source>
</reference>
<organism evidence="1">
    <name type="scientific">Spiroplasma citri</name>
    <dbReference type="NCBI Taxonomy" id="2133"/>
    <lineage>
        <taxon>Bacteria</taxon>
        <taxon>Bacillati</taxon>
        <taxon>Mycoplasmatota</taxon>
        <taxon>Mollicutes</taxon>
        <taxon>Entomoplasmatales</taxon>
        <taxon>Spiroplasmataceae</taxon>
        <taxon>Spiroplasma</taxon>
    </lineage>
</organism>
<dbReference type="EMBL" id="CP046368">
    <property type="protein sequence ID" value="QIA68171.1"/>
    <property type="molecule type" value="Genomic_DNA"/>
</dbReference>
<dbReference type="AlphaFoldDB" id="Q14QB0"/>
<evidence type="ECO:0000313" key="2">
    <source>
        <dbReference type="EMBL" id="QIA68171.1"/>
    </source>
</evidence>
<proteinExistence type="predicted"/>
<dbReference type="Proteomes" id="UP000464735">
    <property type="component" value="Chromosome"/>
</dbReference>
<sequence length="86" mass="10446">MSIRRIEQLMKIYDTQNMTSFADHSRGRTAYNKTKPEICENILNLYKTKYIDFNFIHFKKITWKWKNKNFLFSFVQLNVSKSNKIS</sequence>
<name>Q14QB0_SPICI</name>
<reference evidence="1" key="1">
    <citation type="journal article" date="2010" name="Appl. Environ. Microbiol.">
        <title>Partial chromosome sequence of Spiroplasma citri reveals extensive viral invasion and important gene decay.</title>
        <authorList>
            <person name="Carle P."/>
            <person name="Saillard C."/>
            <person name="Carrere N."/>
            <person name="Carrere S."/>
            <person name="Duret S."/>
            <person name="Eveillard S."/>
            <person name="Gaurivaud P."/>
            <person name="Gourgues G."/>
            <person name="Gouzy J."/>
            <person name="Salar P."/>
            <person name="Verdin E."/>
            <person name="Breton M."/>
            <person name="Blanchard A."/>
            <person name="Laigret F."/>
            <person name="Bove J.M."/>
            <person name="Renaudin J."/>
            <person name="Foissac X."/>
        </authorList>
    </citation>
    <scope>NUCLEOTIDE SEQUENCE</scope>
    <source>
        <strain evidence="1">GII3-3X</strain>
    </source>
</reference>
<dbReference type="RefSeq" id="WP_147076641.1">
    <property type="nucleotide sequence ID" value="NZ_CP042472.1"/>
</dbReference>
<protein>
    <submittedName>
        <fullName evidence="1">Hypothetical transposase of is1202 family n-terminal and c-terminal truncated protein</fullName>
    </submittedName>
</protein>
<dbReference type="EMBL" id="AM285302">
    <property type="protein sequence ID" value="CAK98319.1"/>
    <property type="molecule type" value="Genomic_DNA"/>
</dbReference>
<accession>Q14QB0</accession>
<evidence type="ECO:0000313" key="3">
    <source>
        <dbReference type="Proteomes" id="UP000464735"/>
    </source>
</evidence>
<gene>
    <name evidence="2" type="ORF">GL298_00550</name>
    <name evidence="1" type="ORF">SPICI01B_072</name>
</gene>